<dbReference type="RefSeq" id="WP_162050820.1">
    <property type="nucleotide sequence ID" value="NZ_AP019011.1"/>
</dbReference>
<keyword evidence="3" id="KW-0812">Transmembrane</keyword>
<proteinExistence type="predicted"/>
<gene>
    <name evidence="6" type="ORF">ICHIAU1_06690</name>
</gene>
<sequence length="304" mass="33241">MRALSDASSKARLWAALGIVVLSLLWGYTWVVAKQALDYAPPFTLTFMRVFGGALALFLALKLLRQPLRLQAPRAVLLISLCQVSGFMLLQTLSLKFGAAGKTAVLVYTMPIWTLLLAWPVLGERVRGGQWLAVVGILTGLLLIIEPWNLQAGWLSNSLGIGAAICWAMGTVLVKKLRRHTRVSLLSLTAWSNLIGSLPVALIASIANEPPVLWTTEFVGIMLVLTLISTAFCWWLWTSILDRVPAWEASLLVLGTPVIAIVCSRAILHEAFSRYEIAGILLIGSGLLLLSFVSWLREQRATAT</sequence>
<keyword evidence="4" id="KW-1133">Transmembrane helix</keyword>
<evidence type="ECO:0000256" key="5">
    <source>
        <dbReference type="ARBA" id="ARBA00023136"/>
    </source>
</evidence>
<dbReference type="Pfam" id="PF00892">
    <property type="entry name" value="EamA"/>
    <property type="match status" value="2"/>
</dbReference>
<dbReference type="InterPro" id="IPR037185">
    <property type="entry name" value="EmrE-like"/>
</dbReference>
<evidence type="ECO:0000256" key="2">
    <source>
        <dbReference type="ARBA" id="ARBA00022475"/>
    </source>
</evidence>
<dbReference type="OrthoDB" id="5430053at2"/>
<comment type="subcellular location">
    <subcellularLocation>
        <location evidence="1">Cell membrane</location>
        <topology evidence="1">Multi-pass membrane protein</topology>
    </subcellularLocation>
</comment>
<organism evidence="6 7">
    <name type="scientific">Fluviibacter phosphoraccumulans</name>
    <dbReference type="NCBI Taxonomy" id="1751046"/>
    <lineage>
        <taxon>Bacteria</taxon>
        <taxon>Pseudomonadati</taxon>
        <taxon>Pseudomonadota</taxon>
        <taxon>Betaproteobacteria</taxon>
        <taxon>Rhodocyclales</taxon>
        <taxon>Fluviibacteraceae</taxon>
        <taxon>Fluviibacter</taxon>
    </lineage>
</organism>
<keyword evidence="5" id="KW-0472">Membrane</keyword>
<dbReference type="PANTHER" id="PTHR32322">
    <property type="entry name" value="INNER MEMBRANE TRANSPORTER"/>
    <property type="match status" value="1"/>
</dbReference>
<keyword evidence="2" id="KW-1003">Cell membrane</keyword>
<name>A0A679IC92_9RHOO</name>
<protein>
    <submittedName>
        <fullName evidence="6">Permease</fullName>
    </submittedName>
</protein>
<dbReference type="EMBL" id="AP022345">
    <property type="protein sequence ID" value="BBU68386.1"/>
    <property type="molecule type" value="Genomic_DNA"/>
</dbReference>
<evidence type="ECO:0000256" key="4">
    <source>
        <dbReference type="ARBA" id="ARBA00022989"/>
    </source>
</evidence>
<dbReference type="SUPFAM" id="SSF103481">
    <property type="entry name" value="Multidrug resistance efflux transporter EmrE"/>
    <property type="match status" value="2"/>
</dbReference>
<dbReference type="GO" id="GO:0005886">
    <property type="term" value="C:plasma membrane"/>
    <property type="evidence" value="ECO:0007669"/>
    <property type="project" value="UniProtKB-SubCell"/>
</dbReference>
<keyword evidence="7" id="KW-1185">Reference proteome</keyword>
<evidence type="ECO:0000256" key="3">
    <source>
        <dbReference type="ARBA" id="ARBA00022692"/>
    </source>
</evidence>
<evidence type="ECO:0000313" key="7">
    <source>
        <dbReference type="Proteomes" id="UP000463961"/>
    </source>
</evidence>
<accession>A0A679IC92</accession>
<dbReference type="InterPro" id="IPR050638">
    <property type="entry name" value="AA-Vitamin_Transporters"/>
</dbReference>
<dbReference type="PANTHER" id="PTHR32322:SF18">
    <property type="entry name" value="S-ADENOSYLMETHIONINE_S-ADENOSYLHOMOCYSTEINE TRANSPORTER"/>
    <property type="match status" value="1"/>
</dbReference>
<dbReference type="Proteomes" id="UP000463961">
    <property type="component" value="Chromosome"/>
</dbReference>
<reference evidence="7" key="1">
    <citation type="submission" date="2020-01" db="EMBL/GenBank/DDBJ databases">
        <title>Phosphoaccumulans saitamaens gen. nov., sp. nov., a polyphosphate accumulating bacterium isolated from surface river water.</title>
        <authorList>
            <person name="Watanabe K."/>
            <person name="Suda W."/>
        </authorList>
    </citation>
    <scope>NUCLEOTIDE SEQUENCE [LARGE SCALE GENOMIC DNA]</scope>
    <source>
        <strain evidence="7">ICHIAU1</strain>
    </source>
</reference>
<evidence type="ECO:0000256" key="1">
    <source>
        <dbReference type="ARBA" id="ARBA00004651"/>
    </source>
</evidence>
<evidence type="ECO:0000313" key="6">
    <source>
        <dbReference type="EMBL" id="BBU68386.1"/>
    </source>
</evidence>
<dbReference type="AlphaFoldDB" id="A0A679IC92"/>
<dbReference type="InterPro" id="IPR000620">
    <property type="entry name" value="EamA_dom"/>
</dbReference>